<evidence type="ECO:0000313" key="2">
    <source>
        <dbReference type="EMBL" id="CAD2204881.1"/>
    </source>
</evidence>
<organism evidence="2 3">
    <name type="scientific">Meloidogyne enterolobii</name>
    <name type="common">Root-knot nematode worm</name>
    <name type="synonym">Meloidogyne mayaguensis</name>
    <dbReference type="NCBI Taxonomy" id="390850"/>
    <lineage>
        <taxon>Eukaryota</taxon>
        <taxon>Metazoa</taxon>
        <taxon>Ecdysozoa</taxon>
        <taxon>Nematoda</taxon>
        <taxon>Chromadorea</taxon>
        <taxon>Rhabditida</taxon>
        <taxon>Tylenchina</taxon>
        <taxon>Tylenchomorpha</taxon>
        <taxon>Tylenchoidea</taxon>
        <taxon>Meloidogynidae</taxon>
        <taxon>Meloidogyninae</taxon>
        <taxon>Meloidogyne</taxon>
    </lineage>
</organism>
<evidence type="ECO:0000256" key="1">
    <source>
        <dbReference type="SAM" id="Phobius"/>
    </source>
</evidence>
<dbReference type="EMBL" id="CAJEWN010002690">
    <property type="protein sequence ID" value="CAD2204881.1"/>
    <property type="molecule type" value="Genomic_DNA"/>
</dbReference>
<accession>A0A6V7Y068</accession>
<evidence type="ECO:0000313" key="3">
    <source>
        <dbReference type="Proteomes" id="UP000580250"/>
    </source>
</evidence>
<keyword evidence="1" id="KW-0472">Membrane</keyword>
<dbReference type="AlphaFoldDB" id="A0A6V7Y068"/>
<sequence length="52" mass="6492">MIHFLLPNLIYLTYQLNCLLYYFYLLLKLINIKLINTFNNLLHQFVPFYPYF</sequence>
<feature type="transmembrane region" description="Helical" evidence="1">
    <location>
        <begin position="6"/>
        <end position="27"/>
    </location>
</feature>
<keyword evidence="1" id="KW-0812">Transmembrane</keyword>
<gene>
    <name evidence="2" type="ORF">MENT_LOCUS58652</name>
</gene>
<proteinExistence type="predicted"/>
<reference evidence="2 3" key="1">
    <citation type="submission" date="2020-08" db="EMBL/GenBank/DDBJ databases">
        <authorList>
            <person name="Koutsovoulos G."/>
            <person name="Danchin GJ E."/>
        </authorList>
    </citation>
    <scope>NUCLEOTIDE SEQUENCE [LARGE SCALE GENOMIC DNA]</scope>
</reference>
<name>A0A6V7Y068_MELEN</name>
<comment type="caution">
    <text evidence="2">The sequence shown here is derived from an EMBL/GenBank/DDBJ whole genome shotgun (WGS) entry which is preliminary data.</text>
</comment>
<protein>
    <submittedName>
        <fullName evidence="2">Uncharacterized protein</fullName>
    </submittedName>
</protein>
<dbReference type="Proteomes" id="UP000580250">
    <property type="component" value="Unassembled WGS sequence"/>
</dbReference>
<keyword evidence="1" id="KW-1133">Transmembrane helix</keyword>